<dbReference type="SUPFAM" id="SSF81383">
    <property type="entry name" value="F-box domain"/>
    <property type="match status" value="1"/>
</dbReference>
<dbReference type="CDD" id="cd09917">
    <property type="entry name" value="F-box_SF"/>
    <property type="match status" value="1"/>
</dbReference>
<evidence type="ECO:0000313" key="2">
    <source>
        <dbReference type="EMBL" id="GJE87460.1"/>
    </source>
</evidence>
<dbReference type="EMBL" id="BPQB01000006">
    <property type="protein sequence ID" value="GJE87460.1"/>
    <property type="molecule type" value="Genomic_DNA"/>
</dbReference>
<name>A0A9P3L9S9_9APHY</name>
<organism evidence="2 3">
    <name type="scientific">Phanerochaete sordida</name>
    <dbReference type="NCBI Taxonomy" id="48140"/>
    <lineage>
        <taxon>Eukaryota</taxon>
        <taxon>Fungi</taxon>
        <taxon>Dikarya</taxon>
        <taxon>Basidiomycota</taxon>
        <taxon>Agaricomycotina</taxon>
        <taxon>Agaricomycetes</taxon>
        <taxon>Polyporales</taxon>
        <taxon>Phanerochaetaceae</taxon>
        <taxon>Phanerochaete</taxon>
    </lineage>
</organism>
<gene>
    <name evidence="2" type="ORF">PsYK624_035430</name>
</gene>
<dbReference type="InterPro" id="IPR036047">
    <property type="entry name" value="F-box-like_dom_sf"/>
</dbReference>
<comment type="caution">
    <text evidence="2">The sequence shown here is derived from an EMBL/GenBank/DDBJ whole genome shotgun (WGS) entry which is preliminary data.</text>
</comment>
<dbReference type="OrthoDB" id="2729743at2759"/>
<feature type="domain" description="F-box" evidence="1">
    <location>
        <begin position="11"/>
        <end position="50"/>
    </location>
</feature>
<dbReference type="Proteomes" id="UP000703269">
    <property type="component" value="Unassembled WGS sequence"/>
</dbReference>
<evidence type="ECO:0000259" key="1">
    <source>
        <dbReference type="Pfam" id="PF12937"/>
    </source>
</evidence>
<keyword evidence="3" id="KW-1185">Reference proteome</keyword>
<dbReference type="Pfam" id="PF12937">
    <property type="entry name" value="F-box-like"/>
    <property type="match status" value="1"/>
</dbReference>
<protein>
    <submittedName>
        <fullName evidence="2">F-box protein</fullName>
    </submittedName>
</protein>
<dbReference type="InterPro" id="IPR001810">
    <property type="entry name" value="F-box_dom"/>
</dbReference>
<proteinExistence type="predicted"/>
<dbReference type="AlphaFoldDB" id="A0A9P3L9S9"/>
<dbReference type="Gene3D" id="1.20.1280.50">
    <property type="match status" value="1"/>
</dbReference>
<sequence>MATVGELRGPRVPPELLHIIFEHADKPSLLSCMCTCRDWLELARPYLFDKVVWRLRPEHFRWGMKEDPEGLEHPLGLECLLDYLQHHPDVCPFIHDLTLGLLELPFDVRWQHILDRPDPRYASFDTLSEILNLLPSLHTFQVDRIPFRTLPLGQNTSADAPIPLRKLKILSWMDSHNVDSSEQYGTELLPACAPDTFYGFLGRFSEIDEVSLGTEMFLWPVLPAWAPAAPNAMVRSLVLANTDPEIANGLSLLQDIAHLTLPAPSRKGTPMACRLLTQFGLSLRNITLSLSSPEHIYIVHGARFDYASIAAPLAPAVAALRALDTLEIRMTVHGKLFANARLWERACFHQPTYDFAVDLLRVLPRATQRVTFRLTFERKPAFPHRPVCGPLAEDWSTLDDALAERVERGLRTIEFVEDRDGGLLSNKKRDILKKRLPRTWASGA</sequence>
<accession>A0A9P3L9S9</accession>
<evidence type="ECO:0000313" key="3">
    <source>
        <dbReference type="Proteomes" id="UP000703269"/>
    </source>
</evidence>
<reference evidence="2 3" key="1">
    <citation type="submission" date="2021-08" db="EMBL/GenBank/DDBJ databases">
        <title>Draft Genome Sequence of Phanerochaete sordida strain YK-624.</title>
        <authorList>
            <person name="Mori T."/>
            <person name="Dohra H."/>
            <person name="Suzuki T."/>
            <person name="Kawagishi H."/>
            <person name="Hirai H."/>
        </authorList>
    </citation>
    <scope>NUCLEOTIDE SEQUENCE [LARGE SCALE GENOMIC DNA]</scope>
    <source>
        <strain evidence="2 3">YK-624</strain>
    </source>
</reference>